<sequence length="196" mass="20686">MGLFRSNNRAANENLPPSAPPASHTTVTTATSTPHGGGPGLFGKRKSVSRTTSPEVQPANGNRQGGLLGKKRGSGSSSDSDGVLSGHTFSKHDTLAGARTKLQAAQQAESAADTALLRARQAVKEARAEIIALEGSRGRSEGCEGEAEDELQARGRQARKAFVDADLPRRESVLSLQPYTSSPRPHHDSSRRPFPL</sequence>
<proteinExistence type="predicted"/>
<feature type="compositionally biased region" description="Polar residues" evidence="1">
    <location>
        <begin position="1"/>
        <end position="11"/>
    </location>
</feature>
<feature type="compositionally biased region" description="Low complexity" evidence="1">
    <location>
        <begin position="74"/>
        <end position="86"/>
    </location>
</feature>
<gene>
    <name evidence="2" type="ORF">AAT19DRAFT_16835</name>
</gene>
<dbReference type="EMBL" id="LCTV02000009">
    <property type="protein sequence ID" value="PRQ72911.1"/>
    <property type="molecule type" value="Genomic_DNA"/>
</dbReference>
<feature type="compositionally biased region" description="Low complexity" evidence="1">
    <location>
        <begin position="21"/>
        <end position="34"/>
    </location>
</feature>
<feature type="region of interest" description="Disordered" evidence="1">
    <location>
        <begin position="1"/>
        <end position="88"/>
    </location>
</feature>
<feature type="region of interest" description="Disordered" evidence="1">
    <location>
        <begin position="162"/>
        <end position="196"/>
    </location>
</feature>
<dbReference type="Proteomes" id="UP000239560">
    <property type="component" value="Unassembled WGS sequence"/>
</dbReference>
<accession>A0A2T0A4H3</accession>
<dbReference type="AlphaFoldDB" id="A0A2T0A4H3"/>
<evidence type="ECO:0000313" key="3">
    <source>
        <dbReference type="Proteomes" id="UP000239560"/>
    </source>
</evidence>
<feature type="compositionally biased region" description="Polar residues" evidence="1">
    <location>
        <begin position="49"/>
        <end position="62"/>
    </location>
</feature>
<protein>
    <submittedName>
        <fullName evidence="2">Uncharacterized protein</fullName>
    </submittedName>
</protein>
<evidence type="ECO:0000256" key="1">
    <source>
        <dbReference type="SAM" id="MobiDB-lite"/>
    </source>
</evidence>
<name>A0A2T0A4H3_RHOTO</name>
<evidence type="ECO:0000313" key="2">
    <source>
        <dbReference type="EMBL" id="PRQ72911.1"/>
    </source>
</evidence>
<reference evidence="2 3" key="1">
    <citation type="journal article" date="2018" name="Elife">
        <title>Functional genomics of lipid metabolism in the oleaginous yeast Rhodosporidium toruloides.</title>
        <authorList>
            <person name="Coradetti S.T."/>
            <person name="Pinel D."/>
            <person name="Geiselman G."/>
            <person name="Ito M."/>
            <person name="Mondo S."/>
            <person name="Reilly M.C."/>
            <person name="Cheng Y.F."/>
            <person name="Bauer S."/>
            <person name="Grigoriev I."/>
            <person name="Gladden J.M."/>
            <person name="Simmons B.A."/>
            <person name="Brem R."/>
            <person name="Arkin A.P."/>
            <person name="Skerker J.M."/>
        </authorList>
    </citation>
    <scope>NUCLEOTIDE SEQUENCE [LARGE SCALE GENOMIC DNA]</scope>
    <source>
        <strain evidence="2 3">NBRC 0880</strain>
    </source>
</reference>
<feature type="compositionally biased region" description="Basic and acidic residues" evidence="1">
    <location>
        <begin position="185"/>
        <end position="196"/>
    </location>
</feature>
<organism evidence="2 3">
    <name type="scientific">Rhodotorula toruloides</name>
    <name type="common">Yeast</name>
    <name type="synonym">Rhodosporidium toruloides</name>
    <dbReference type="NCBI Taxonomy" id="5286"/>
    <lineage>
        <taxon>Eukaryota</taxon>
        <taxon>Fungi</taxon>
        <taxon>Dikarya</taxon>
        <taxon>Basidiomycota</taxon>
        <taxon>Pucciniomycotina</taxon>
        <taxon>Microbotryomycetes</taxon>
        <taxon>Sporidiobolales</taxon>
        <taxon>Sporidiobolaceae</taxon>
        <taxon>Rhodotorula</taxon>
    </lineage>
</organism>
<comment type="caution">
    <text evidence="2">The sequence shown here is derived from an EMBL/GenBank/DDBJ whole genome shotgun (WGS) entry which is preliminary data.</text>
</comment>
<feature type="compositionally biased region" description="Basic and acidic residues" evidence="1">
    <location>
        <begin position="162"/>
        <end position="172"/>
    </location>
</feature>